<dbReference type="EMBL" id="JACQWF010000265">
    <property type="protein sequence ID" value="MBI4595892.1"/>
    <property type="molecule type" value="Genomic_DNA"/>
</dbReference>
<name>A0A933LR19_UNCTE</name>
<dbReference type="AlphaFoldDB" id="A0A933LR19"/>
<evidence type="ECO:0000313" key="1">
    <source>
        <dbReference type="EMBL" id="MBI4595892.1"/>
    </source>
</evidence>
<comment type="caution">
    <text evidence="1">The sequence shown here is derived from an EMBL/GenBank/DDBJ whole genome shotgun (WGS) entry which is preliminary data.</text>
</comment>
<organism evidence="1 2">
    <name type="scientific">Tectimicrobiota bacterium</name>
    <dbReference type="NCBI Taxonomy" id="2528274"/>
    <lineage>
        <taxon>Bacteria</taxon>
        <taxon>Pseudomonadati</taxon>
        <taxon>Nitrospinota/Tectimicrobiota group</taxon>
        <taxon>Candidatus Tectimicrobiota</taxon>
    </lineage>
</organism>
<reference evidence="1" key="1">
    <citation type="submission" date="2020-07" db="EMBL/GenBank/DDBJ databases">
        <title>Huge and variable diversity of episymbiotic CPR bacteria and DPANN archaea in groundwater ecosystems.</title>
        <authorList>
            <person name="He C.Y."/>
            <person name="Keren R."/>
            <person name="Whittaker M."/>
            <person name="Farag I.F."/>
            <person name="Doudna J."/>
            <person name="Cate J.H.D."/>
            <person name="Banfield J.F."/>
        </authorList>
    </citation>
    <scope>NUCLEOTIDE SEQUENCE</scope>
    <source>
        <strain evidence="1">NC_groundwater_1482_Ag_S-0.65um_47_24</strain>
    </source>
</reference>
<accession>A0A933LR19</accession>
<dbReference type="Proteomes" id="UP000772181">
    <property type="component" value="Unassembled WGS sequence"/>
</dbReference>
<gene>
    <name evidence="1" type="ORF">HY730_05870</name>
</gene>
<protein>
    <submittedName>
        <fullName evidence="1">Uncharacterized protein</fullName>
    </submittedName>
</protein>
<sequence>MTGGAVYFFEALFRPKDVRFLGFWDYIYWREKDVEKIVLHELDWKGAPDHTTTWRIDDSAYPLLNYMFLKIVGFTEHDEMYSKMIRENQLTREEGLRRTLTDHHSDWITGPRVNASIEELGATREQVDAVLEKYSQKFLAKILKR</sequence>
<proteinExistence type="predicted"/>
<evidence type="ECO:0000313" key="2">
    <source>
        <dbReference type="Proteomes" id="UP000772181"/>
    </source>
</evidence>